<protein>
    <submittedName>
        <fullName evidence="1">Uncharacterized protein</fullName>
    </submittedName>
</protein>
<accession>A0ABY1EIG2</accession>
<proteinExistence type="predicted"/>
<sequence length="76" mass="8108">MDVGVVENPTESLLGCLSTHAKLLPDALPAHARLTSGCDCKLQKLGYFLSAPGCQINEVKIGVGLVFKAPRQSWVD</sequence>
<dbReference type="Proteomes" id="UP000199681">
    <property type="component" value="Unassembled WGS sequence"/>
</dbReference>
<evidence type="ECO:0000313" key="1">
    <source>
        <dbReference type="EMBL" id="SFH98242.1"/>
    </source>
</evidence>
<evidence type="ECO:0000313" key="2">
    <source>
        <dbReference type="Proteomes" id="UP000199681"/>
    </source>
</evidence>
<organism evidence="1 2">
    <name type="scientific">Cryobacterium levicorallinum</name>
    <dbReference type="NCBI Taxonomy" id="995038"/>
    <lineage>
        <taxon>Bacteria</taxon>
        <taxon>Bacillati</taxon>
        <taxon>Actinomycetota</taxon>
        <taxon>Actinomycetes</taxon>
        <taxon>Micrococcales</taxon>
        <taxon>Microbacteriaceae</taxon>
        <taxon>Cryobacterium</taxon>
    </lineage>
</organism>
<dbReference type="EMBL" id="FOPW01000026">
    <property type="protein sequence ID" value="SFH98242.1"/>
    <property type="molecule type" value="Genomic_DNA"/>
</dbReference>
<comment type="caution">
    <text evidence="1">The sequence shown here is derived from an EMBL/GenBank/DDBJ whole genome shotgun (WGS) entry which is preliminary data.</text>
</comment>
<keyword evidence="2" id="KW-1185">Reference proteome</keyword>
<name>A0ABY1EIG2_9MICO</name>
<gene>
    <name evidence="1" type="ORF">SAMN05216274_1267</name>
</gene>
<reference evidence="1 2" key="1">
    <citation type="submission" date="2016-10" db="EMBL/GenBank/DDBJ databases">
        <authorList>
            <person name="Varghese N."/>
            <person name="Submissions S."/>
        </authorList>
    </citation>
    <scope>NUCLEOTIDE SEQUENCE [LARGE SCALE GENOMIC DNA]</scope>
    <source>
        <strain evidence="1 2">GMCC 1.11211</strain>
    </source>
</reference>